<evidence type="ECO:0000256" key="3">
    <source>
        <dbReference type="ARBA" id="ARBA00022692"/>
    </source>
</evidence>
<evidence type="ECO:0000256" key="1">
    <source>
        <dbReference type="ARBA" id="ARBA00004141"/>
    </source>
</evidence>
<feature type="transmembrane region" description="Helical" evidence="7">
    <location>
        <begin position="41"/>
        <end position="66"/>
    </location>
</feature>
<dbReference type="Pfam" id="PF00474">
    <property type="entry name" value="SSF"/>
    <property type="match status" value="1"/>
</dbReference>
<evidence type="ECO:0000256" key="2">
    <source>
        <dbReference type="ARBA" id="ARBA00006434"/>
    </source>
</evidence>
<gene>
    <name evidence="8" type="ORF">KUTeg_022270</name>
</gene>
<dbReference type="Proteomes" id="UP001217089">
    <property type="component" value="Unassembled WGS sequence"/>
</dbReference>
<keyword evidence="5 7" id="KW-0472">Membrane</keyword>
<proteinExistence type="inferred from homology"/>
<keyword evidence="3 7" id="KW-0812">Transmembrane</keyword>
<protein>
    <submittedName>
        <fullName evidence="8">Uncharacterized protein</fullName>
    </submittedName>
</protein>
<reference evidence="8 9" key="1">
    <citation type="submission" date="2022-12" db="EMBL/GenBank/DDBJ databases">
        <title>Chromosome-level genome of Tegillarca granosa.</title>
        <authorList>
            <person name="Kim J."/>
        </authorList>
    </citation>
    <scope>NUCLEOTIDE SEQUENCE [LARGE SCALE GENOMIC DNA]</scope>
    <source>
        <strain evidence="8">Teg-2019</strain>
        <tissue evidence="8">Adductor muscle</tissue>
    </source>
</reference>
<dbReference type="InterPro" id="IPR038377">
    <property type="entry name" value="Na/Glc_symporter_sf"/>
</dbReference>
<dbReference type="PANTHER" id="PTHR11819">
    <property type="entry name" value="SOLUTE CARRIER FAMILY 5"/>
    <property type="match status" value="1"/>
</dbReference>
<dbReference type="Gene3D" id="1.20.1730.10">
    <property type="entry name" value="Sodium/glucose cotransporter"/>
    <property type="match status" value="1"/>
</dbReference>
<keyword evidence="9" id="KW-1185">Reference proteome</keyword>
<comment type="caution">
    <text evidence="8">The sequence shown here is derived from an EMBL/GenBank/DDBJ whole genome shotgun (WGS) entry which is preliminary data.</text>
</comment>
<evidence type="ECO:0000313" key="8">
    <source>
        <dbReference type="EMBL" id="KAJ8300751.1"/>
    </source>
</evidence>
<evidence type="ECO:0000256" key="6">
    <source>
        <dbReference type="RuleBase" id="RU362091"/>
    </source>
</evidence>
<comment type="subcellular location">
    <subcellularLocation>
        <location evidence="1">Membrane</location>
        <topology evidence="1">Multi-pass membrane protein</topology>
    </subcellularLocation>
</comment>
<evidence type="ECO:0000256" key="5">
    <source>
        <dbReference type="ARBA" id="ARBA00023136"/>
    </source>
</evidence>
<dbReference type="PANTHER" id="PTHR11819:SF195">
    <property type="entry name" value="SODIUM_GLUCOSE COTRANSPORTER 4"/>
    <property type="match status" value="1"/>
</dbReference>
<sequence>MALYIMLLLGYIFLPVYMSSGVFTMPEYLKCRFGGQRIQILLAVLALLVYIFTKISADLYAGAIFIEQSMKLDLYGAVLLLLAVACVFTVTGL</sequence>
<keyword evidence="4 7" id="KW-1133">Transmembrane helix</keyword>
<organism evidence="8 9">
    <name type="scientific">Tegillarca granosa</name>
    <name type="common">Malaysian cockle</name>
    <name type="synonym">Anadara granosa</name>
    <dbReference type="NCBI Taxonomy" id="220873"/>
    <lineage>
        <taxon>Eukaryota</taxon>
        <taxon>Metazoa</taxon>
        <taxon>Spiralia</taxon>
        <taxon>Lophotrochozoa</taxon>
        <taxon>Mollusca</taxon>
        <taxon>Bivalvia</taxon>
        <taxon>Autobranchia</taxon>
        <taxon>Pteriomorphia</taxon>
        <taxon>Arcoida</taxon>
        <taxon>Arcoidea</taxon>
        <taxon>Arcidae</taxon>
        <taxon>Tegillarca</taxon>
    </lineage>
</organism>
<dbReference type="EMBL" id="JARBDR010000919">
    <property type="protein sequence ID" value="KAJ8300751.1"/>
    <property type="molecule type" value="Genomic_DNA"/>
</dbReference>
<feature type="transmembrane region" description="Helical" evidence="7">
    <location>
        <begin position="72"/>
        <end position="91"/>
    </location>
</feature>
<evidence type="ECO:0000256" key="7">
    <source>
        <dbReference type="SAM" id="Phobius"/>
    </source>
</evidence>
<accession>A0ABQ9E8K9</accession>
<comment type="similarity">
    <text evidence="2 6">Belongs to the sodium:solute symporter (SSF) (TC 2.A.21) family.</text>
</comment>
<dbReference type="InterPro" id="IPR001734">
    <property type="entry name" value="Na/solute_symporter"/>
</dbReference>
<name>A0ABQ9E8K9_TEGGR</name>
<evidence type="ECO:0000256" key="4">
    <source>
        <dbReference type="ARBA" id="ARBA00022989"/>
    </source>
</evidence>
<feature type="transmembrane region" description="Helical" evidence="7">
    <location>
        <begin position="6"/>
        <end position="29"/>
    </location>
</feature>
<evidence type="ECO:0000313" key="9">
    <source>
        <dbReference type="Proteomes" id="UP001217089"/>
    </source>
</evidence>
<dbReference type="PROSITE" id="PS50283">
    <property type="entry name" value="NA_SOLUT_SYMP_3"/>
    <property type="match status" value="1"/>
</dbReference>